<dbReference type="Proteomes" id="UP000650424">
    <property type="component" value="Unassembled WGS sequence"/>
</dbReference>
<dbReference type="SUPFAM" id="SSF102114">
    <property type="entry name" value="Radical SAM enzymes"/>
    <property type="match status" value="1"/>
</dbReference>
<dbReference type="Gene3D" id="3.20.20.70">
    <property type="entry name" value="Aldolase class I"/>
    <property type="match status" value="1"/>
</dbReference>
<gene>
    <name evidence="1" type="ORF">H8L32_13920</name>
</gene>
<proteinExistence type="predicted"/>
<evidence type="ECO:0000313" key="1">
    <source>
        <dbReference type="EMBL" id="MBC3918586.1"/>
    </source>
</evidence>
<evidence type="ECO:0000313" key="2">
    <source>
        <dbReference type="Proteomes" id="UP000650424"/>
    </source>
</evidence>
<dbReference type="RefSeq" id="WP_186947839.1">
    <property type="nucleotide sequence ID" value="NZ_JACOGF010000006.1"/>
</dbReference>
<dbReference type="InterPro" id="IPR013785">
    <property type="entry name" value="Aldolase_TIM"/>
</dbReference>
<reference evidence="1 2" key="1">
    <citation type="submission" date="2020-08" db="EMBL/GenBank/DDBJ databases">
        <title>Novel species isolated from subtropical streams in China.</title>
        <authorList>
            <person name="Lu H."/>
        </authorList>
    </citation>
    <scope>NUCLEOTIDE SEQUENCE [LARGE SCALE GENOMIC DNA]</scope>
    <source>
        <strain evidence="1 2">CY18W</strain>
    </source>
</reference>
<accession>A0ABR6ZRQ9</accession>
<name>A0ABR6ZRQ9_9BURK</name>
<protein>
    <submittedName>
        <fullName evidence="1">STM4011 family radical SAM protein</fullName>
    </submittedName>
</protein>
<dbReference type="InterPro" id="IPR058240">
    <property type="entry name" value="rSAM_sf"/>
</dbReference>
<keyword evidence="2" id="KW-1185">Reference proteome</keyword>
<organism evidence="1 2">
    <name type="scientific">Undibacterium hunanense</name>
    <dbReference type="NCBI Taxonomy" id="2762292"/>
    <lineage>
        <taxon>Bacteria</taxon>
        <taxon>Pseudomonadati</taxon>
        <taxon>Pseudomonadota</taxon>
        <taxon>Betaproteobacteria</taxon>
        <taxon>Burkholderiales</taxon>
        <taxon>Oxalobacteraceae</taxon>
        <taxon>Undibacterium</taxon>
    </lineage>
</organism>
<comment type="caution">
    <text evidence="1">The sequence shown here is derived from an EMBL/GenBank/DDBJ whole genome shotgun (WGS) entry which is preliminary data.</text>
</comment>
<sequence length="289" mass="33439">MSLKVIYRGHLTDCNYSCEYCPFAKEKNSREMQVLDKKDLDRFVAWVEHNSSADYPMEIFITPYGEALVRKWYQEAVIHLSHLPHVRKVAAQTNLAWNPQWLSRCNPQTTALWTTYHPDFVSEDKFVDKSNALSAMHIRHSVGVVGLKQHFPHITALRQRLPQDIYMWINAYKREADYYSEAEIAFLENIDQLFRLNLPWYESMGKACKAGDEVVSIEGNGDLFRCHFIKTRKGNIFTDPLASMLKKEACTKATCHCHIGYIHLDDMKSHEVYGSGLLERIPVSYLSNG</sequence>
<dbReference type="NCBIfam" id="NF038073">
    <property type="entry name" value="rSAM_STM4011"/>
    <property type="match status" value="1"/>
</dbReference>
<dbReference type="EMBL" id="JACOGF010000006">
    <property type="protein sequence ID" value="MBC3918586.1"/>
    <property type="molecule type" value="Genomic_DNA"/>
</dbReference>
<dbReference type="InterPro" id="IPR047771">
    <property type="entry name" value="Radical_SAM_STM4011-like"/>
</dbReference>